<dbReference type="PROSITE" id="PS51257">
    <property type="entry name" value="PROKAR_LIPOPROTEIN"/>
    <property type="match status" value="1"/>
</dbReference>
<dbReference type="RefSeq" id="WP_078737144.1">
    <property type="nucleotide sequence ID" value="NZ_FUXE01000012.1"/>
</dbReference>
<proteinExistence type="predicted"/>
<reference evidence="2" key="1">
    <citation type="submission" date="2017-02" db="EMBL/GenBank/DDBJ databases">
        <authorList>
            <person name="Varghese N."/>
            <person name="Submissions S."/>
        </authorList>
    </citation>
    <scope>NUCLEOTIDE SEQUENCE [LARGE SCALE GENOMIC DNA]</scope>
    <source>
        <strain evidence="2">ATCC 51356</strain>
    </source>
</reference>
<sequence>MQRYHFIQILFAAVLLVSLFSCRAPEVKNQVEEKEHEMPWSVEILFTPGTVQDTTAVYADRFNASGKTPLSYKETKDSKKGSVIKSGAVELAKGEWYKVDINFYNKAGVKINAQYLTDEQASMHQFFFLSTRREDTSKPYPTPIATQVIYKYMDPKPSDGEKQPIGFEGALRLIDDVTYPDFYLRTQLVHVVPPATKKNKEGNYYPFDEPAKHLLGVTDIDLQIPITVKQ</sequence>
<keyword evidence="2" id="KW-1185">Reference proteome</keyword>
<evidence type="ECO:0000313" key="1">
    <source>
        <dbReference type="EMBL" id="SJZ82742.1"/>
    </source>
</evidence>
<protein>
    <recommendedName>
        <fullName evidence="3">Lipoprotein</fullName>
    </recommendedName>
</protein>
<dbReference type="EMBL" id="FUXE01000012">
    <property type="protein sequence ID" value="SJZ82742.1"/>
    <property type="molecule type" value="Genomic_DNA"/>
</dbReference>
<dbReference type="OrthoDB" id="1014446at2"/>
<dbReference type="AlphaFoldDB" id="A0A1T4NUI5"/>
<dbReference type="Proteomes" id="UP000190121">
    <property type="component" value="Unassembled WGS sequence"/>
</dbReference>
<accession>A0A1T4NUI5</accession>
<dbReference type="STRING" id="29524.SAMN02745171_01232"/>
<name>A0A1T4NUI5_9PORP</name>
<evidence type="ECO:0008006" key="3">
    <source>
        <dbReference type="Google" id="ProtNLM"/>
    </source>
</evidence>
<gene>
    <name evidence="1" type="ORF">SAMN02745171_01232</name>
</gene>
<evidence type="ECO:0000313" key="2">
    <source>
        <dbReference type="Proteomes" id="UP000190121"/>
    </source>
</evidence>
<organism evidence="1 2">
    <name type="scientific">Porphyromonas circumdentaria</name>
    <dbReference type="NCBI Taxonomy" id="29524"/>
    <lineage>
        <taxon>Bacteria</taxon>
        <taxon>Pseudomonadati</taxon>
        <taxon>Bacteroidota</taxon>
        <taxon>Bacteroidia</taxon>
        <taxon>Bacteroidales</taxon>
        <taxon>Porphyromonadaceae</taxon>
        <taxon>Porphyromonas</taxon>
    </lineage>
</organism>